<dbReference type="EMBL" id="MU004243">
    <property type="protein sequence ID" value="KAF2664055.1"/>
    <property type="molecule type" value="Genomic_DNA"/>
</dbReference>
<feature type="region of interest" description="Disordered" evidence="1">
    <location>
        <begin position="233"/>
        <end position="279"/>
    </location>
</feature>
<dbReference type="Proteomes" id="UP000799302">
    <property type="component" value="Unassembled WGS sequence"/>
</dbReference>
<organism evidence="2 3">
    <name type="scientific">Microthyrium microscopicum</name>
    <dbReference type="NCBI Taxonomy" id="703497"/>
    <lineage>
        <taxon>Eukaryota</taxon>
        <taxon>Fungi</taxon>
        <taxon>Dikarya</taxon>
        <taxon>Ascomycota</taxon>
        <taxon>Pezizomycotina</taxon>
        <taxon>Dothideomycetes</taxon>
        <taxon>Dothideomycetes incertae sedis</taxon>
        <taxon>Microthyriales</taxon>
        <taxon>Microthyriaceae</taxon>
        <taxon>Microthyrium</taxon>
    </lineage>
</organism>
<feature type="compositionally biased region" description="Basic and acidic residues" evidence="1">
    <location>
        <begin position="259"/>
        <end position="279"/>
    </location>
</feature>
<feature type="compositionally biased region" description="Basic and acidic residues" evidence="1">
    <location>
        <begin position="233"/>
        <end position="247"/>
    </location>
</feature>
<proteinExistence type="predicted"/>
<keyword evidence="3" id="KW-1185">Reference proteome</keyword>
<sequence length="279" mass="33077">MGRKRALLKATLFQNYGRLKIGSEALGEILGKVVKTVKNYTPGFLKPGFPDKHRLAEKRRRKALFEPGWRANLVRYRSTQTLRFFPPQPLWKGLCSEKLQELMTRRRWLMIELHKQKRKNARIKRYANWLATHCQEWQRRVRKGERIAQAVRKNANADTLHDNWSNRRKSSWALHPHPNWHNRGNEPNEAMDPALERELKRAAHGSLDEERKVSNDQLDEVIEKKKRRLEELKKESRQLQKEIDEHNLGAAFVEETEEGEIKETEKEEPRETDNEPNSK</sequence>
<reference evidence="2" key="1">
    <citation type="journal article" date="2020" name="Stud. Mycol.">
        <title>101 Dothideomycetes genomes: a test case for predicting lifestyles and emergence of pathogens.</title>
        <authorList>
            <person name="Haridas S."/>
            <person name="Albert R."/>
            <person name="Binder M."/>
            <person name="Bloem J."/>
            <person name="Labutti K."/>
            <person name="Salamov A."/>
            <person name="Andreopoulos B."/>
            <person name="Baker S."/>
            <person name="Barry K."/>
            <person name="Bills G."/>
            <person name="Bluhm B."/>
            <person name="Cannon C."/>
            <person name="Castanera R."/>
            <person name="Culley D."/>
            <person name="Daum C."/>
            <person name="Ezra D."/>
            <person name="Gonzalez J."/>
            <person name="Henrissat B."/>
            <person name="Kuo A."/>
            <person name="Liang C."/>
            <person name="Lipzen A."/>
            <person name="Lutzoni F."/>
            <person name="Magnuson J."/>
            <person name="Mondo S."/>
            <person name="Nolan M."/>
            <person name="Ohm R."/>
            <person name="Pangilinan J."/>
            <person name="Park H.-J."/>
            <person name="Ramirez L."/>
            <person name="Alfaro M."/>
            <person name="Sun H."/>
            <person name="Tritt A."/>
            <person name="Yoshinaga Y."/>
            <person name="Zwiers L.-H."/>
            <person name="Turgeon B."/>
            <person name="Goodwin S."/>
            <person name="Spatafora J."/>
            <person name="Crous P."/>
            <person name="Grigoriev I."/>
        </authorList>
    </citation>
    <scope>NUCLEOTIDE SEQUENCE</scope>
    <source>
        <strain evidence="2">CBS 115976</strain>
    </source>
</reference>
<protein>
    <submittedName>
        <fullName evidence="2">Uncharacterized protein</fullName>
    </submittedName>
</protein>
<name>A0A6A6TVF3_9PEZI</name>
<gene>
    <name evidence="2" type="ORF">BT63DRAFT_460356</name>
</gene>
<accession>A0A6A6TVF3</accession>
<evidence type="ECO:0000256" key="1">
    <source>
        <dbReference type="SAM" id="MobiDB-lite"/>
    </source>
</evidence>
<evidence type="ECO:0000313" key="3">
    <source>
        <dbReference type="Proteomes" id="UP000799302"/>
    </source>
</evidence>
<dbReference type="AlphaFoldDB" id="A0A6A6TVF3"/>
<evidence type="ECO:0000313" key="2">
    <source>
        <dbReference type="EMBL" id="KAF2664055.1"/>
    </source>
</evidence>